<dbReference type="GO" id="GO:0006355">
    <property type="term" value="P:regulation of DNA-templated transcription"/>
    <property type="evidence" value="ECO:0007669"/>
    <property type="project" value="InterPro"/>
</dbReference>
<dbReference type="PROSITE" id="PS51755">
    <property type="entry name" value="OMPR_PHOB"/>
    <property type="match status" value="1"/>
</dbReference>
<evidence type="ECO:0000256" key="4">
    <source>
        <dbReference type="ARBA" id="ARBA00023125"/>
    </source>
</evidence>
<protein>
    <submittedName>
        <fullName evidence="10">DNA-binding response regulator</fullName>
    </submittedName>
</protein>
<dbReference type="CDD" id="cd17624">
    <property type="entry name" value="REC_OmpR_PmrA-like"/>
    <property type="match status" value="1"/>
</dbReference>
<evidence type="ECO:0000256" key="1">
    <source>
        <dbReference type="ARBA" id="ARBA00022553"/>
    </source>
</evidence>
<dbReference type="Proteomes" id="UP000241771">
    <property type="component" value="Unassembled WGS sequence"/>
</dbReference>
<dbReference type="Pfam" id="PF00486">
    <property type="entry name" value="Trans_reg_C"/>
    <property type="match status" value="1"/>
</dbReference>
<dbReference type="SUPFAM" id="SSF46894">
    <property type="entry name" value="C-terminal effector domain of the bipartite response regulators"/>
    <property type="match status" value="1"/>
</dbReference>
<accession>A0A2T3NWY1</accession>
<name>A0A2T3NWY1_9GAMM</name>
<evidence type="ECO:0000259" key="8">
    <source>
        <dbReference type="PROSITE" id="PS50110"/>
    </source>
</evidence>
<evidence type="ECO:0000256" key="3">
    <source>
        <dbReference type="ARBA" id="ARBA00023015"/>
    </source>
</evidence>
<dbReference type="InterPro" id="IPR016032">
    <property type="entry name" value="Sig_transdc_resp-reg_C-effctor"/>
</dbReference>
<evidence type="ECO:0000313" key="10">
    <source>
        <dbReference type="EMBL" id="PSW20775.1"/>
    </source>
</evidence>
<comment type="caution">
    <text evidence="10">The sequence shown here is derived from an EMBL/GenBank/DDBJ whole genome shotgun (WGS) entry which is preliminary data.</text>
</comment>
<dbReference type="Gene3D" id="1.10.10.10">
    <property type="entry name" value="Winged helix-like DNA-binding domain superfamily/Winged helix DNA-binding domain"/>
    <property type="match status" value="1"/>
</dbReference>
<evidence type="ECO:0000256" key="7">
    <source>
        <dbReference type="PROSITE-ProRule" id="PRU01091"/>
    </source>
</evidence>
<proteinExistence type="predicted"/>
<sequence length="224" mass="24987">MTILLVEDDRALARSIMEYLELEELTCDYADNGVGAIELTKSQHYQVIVLDINLPRLDGFSVCEQLRKSGNDTPIIMLTAKDRLEDKLTGFNAGTDDYLVKPFAMKELVARIKALSGRRSNQVKKLSVGELELDLSSKQAKRGETTIELSPTGFKILELLMRASPDAVSKETIVQEIWGDQALDSNNLKVHIHKLRKDIDSACEPAFIVTIKSVGYAIREPHAD</sequence>
<dbReference type="SMART" id="SM00448">
    <property type="entry name" value="REC"/>
    <property type="match status" value="1"/>
</dbReference>
<dbReference type="Pfam" id="PF00072">
    <property type="entry name" value="Response_reg"/>
    <property type="match status" value="1"/>
</dbReference>
<keyword evidence="4 7" id="KW-0238">DNA-binding</keyword>
<dbReference type="InterPro" id="IPR001867">
    <property type="entry name" value="OmpR/PhoB-type_DNA-bd"/>
</dbReference>
<dbReference type="InterPro" id="IPR039420">
    <property type="entry name" value="WalR-like"/>
</dbReference>
<dbReference type="GO" id="GO:0032993">
    <property type="term" value="C:protein-DNA complex"/>
    <property type="evidence" value="ECO:0007669"/>
    <property type="project" value="TreeGrafter"/>
</dbReference>
<feature type="modified residue" description="4-aspartylphosphate" evidence="6">
    <location>
        <position position="51"/>
    </location>
</feature>
<dbReference type="GO" id="GO:0000156">
    <property type="term" value="F:phosphorelay response regulator activity"/>
    <property type="evidence" value="ECO:0007669"/>
    <property type="project" value="TreeGrafter"/>
</dbReference>
<evidence type="ECO:0000256" key="2">
    <source>
        <dbReference type="ARBA" id="ARBA00023012"/>
    </source>
</evidence>
<evidence type="ECO:0000256" key="6">
    <source>
        <dbReference type="PROSITE-ProRule" id="PRU00169"/>
    </source>
</evidence>
<dbReference type="CDD" id="cd00383">
    <property type="entry name" value="trans_reg_C"/>
    <property type="match status" value="1"/>
</dbReference>
<keyword evidence="2" id="KW-0902">Two-component regulatory system</keyword>
<feature type="domain" description="OmpR/PhoB-type" evidence="9">
    <location>
        <begin position="123"/>
        <end position="220"/>
    </location>
</feature>
<evidence type="ECO:0000256" key="5">
    <source>
        <dbReference type="ARBA" id="ARBA00023163"/>
    </source>
</evidence>
<dbReference type="PROSITE" id="PS50110">
    <property type="entry name" value="RESPONSE_REGULATORY"/>
    <property type="match status" value="1"/>
</dbReference>
<gene>
    <name evidence="10" type="ORF">C9I98_08025</name>
</gene>
<dbReference type="RefSeq" id="WP_036820325.1">
    <property type="nucleotide sequence ID" value="NZ_JGVO01000270.1"/>
</dbReference>
<dbReference type="InterPro" id="IPR036388">
    <property type="entry name" value="WH-like_DNA-bd_sf"/>
</dbReference>
<dbReference type="InterPro" id="IPR011006">
    <property type="entry name" value="CheY-like_superfamily"/>
</dbReference>
<evidence type="ECO:0000259" key="9">
    <source>
        <dbReference type="PROSITE" id="PS51755"/>
    </source>
</evidence>
<dbReference type="AlphaFoldDB" id="A0A2T3NWY1"/>
<keyword evidence="3" id="KW-0805">Transcription regulation</keyword>
<dbReference type="Gene3D" id="6.10.250.690">
    <property type="match status" value="1"/>
</dbReference>
<organism evidence="10 11">
    <name type="scientific">Photobacterium sanctipauli</name>
    <dbReference type="NCBI Taxonomy" id="1342794"/>
    <lineage>
        <taxon>Bacteria</taxon>
        <taxon>Pseudomonadati</taxon>
        <taxon>Pseudomonadota</taxon>
        <taxon>Gammaproteobacteria</taxon>
        <taxon>Vibrionales</taxon>
        <taxon>Vibrionaceae</taxon>
        <taxon>Photobacterium</taxon>
    </lineage>
</organism>
<dbReference type="GO" id="GO:0000976">
    <property type="term" value="F:transcription cis-regulatory region binding"/>
    <property type="evidence" value="ECO:0007669"/>
    <property type="project" value="TreeGrafter"/>
</dbReference>
<dbReference type="Gene3D" id="3.40.50.2300">
    <property type="match status" value="1"/>
</dbReference>
<reference evidence="10 11" key="1">
    <citation type="submission" date="2018-01" db="EMBL/GenBank/DDBJ databases">
        <title>Whole genome sequencing of Histamine producing bacteria.</title>
        <authorList>
            <person name="Butler K."/>
        </authorList>
    </citation>
    <scope>NUCLEOTIDE SEQUENCE [LARGE SCALE GENOMIC DNA]</scope>
    <source>
        <strain evidence="10 11">DSM 100436</strain>
    </source>
</reference>
<feature type="domain" description="Response regulatory" evidence="8">
    <location>
        <begin position="2"/>
        <end position="116"/>
    </location>
</feature>
<dbReference type="PANTHER" id="PTHR48111:SF22">
    <property type="entry name" value="REGULATOR OF RPOS"/>
    <property type="match status" value="1"/>
</dbReference>
<dbReference type="FunFam" id="3.40.50.2300:FF:000001">
    <property type="entry name" value="DNA-binding response regulator PhoB"/>
    <property type="match status" value="1"/>
</dbReference>
<dbReference type="EMBL" id="PYMA01000003">
    <property type="protein sequence ID" value="PSW20775.1"/>
    <property type="molecule type" value="Genomic_DNA"/>
</dbReference>
<keyword evidence="11" id="KW-1185">Reference proteome</keyword>
<dbReference type="SUPFAM" id="SSF52172">
    <property type="entry name" value="CheY-like"/>
    <property type="match status" value="1"/>
</dbReference>
<dbReference type="SMART" id="SM00862">
    <property type="entry name" value="Trans_reg_C"/>
    <property type="match status" value="1"/>
</dbReference>
<dbReference type="InterPro" id="IPR001789">
    <property type="entry name" value="Sig_transdc_resp-reg_receiver"/>
</dbReference>
<evidence type="ECO:0000313" key="11">
    <source>
        <dbReference type="Proteomes" id="UP000241771"/>
    </source>
</evidence>
<dbReference type="OrthoDB" id="4127888at2"/>
<keyword evidence="5" id="KW-0804">Transcription</keyword>
<feature type="DNA-binding region" description="OmpR/PhoB-type" evidence="7">
    <location>
        <begin position="123"/>
        <end position="220"/>
    </location>
</feature>
<dbReference type="PANTHER" id="PTHR48111">
    <property type="entry name" value="REGULATOR OF RPOS"/>
    <property type="match status" value="1"/>
</dbReference>
<keyword evidence="1 6" id="KW-0597">Phosphoprotein</keyword>
<dbReference type="GO" id="GO:0005829">
    <property type="term" value="C:cytosol"/>
    <property type="evidence" value="ECO:0007669"/>
    <property type="project" value="TreeGrafter"/>
</dbReference>